<organism evidence="1 2">
    <name type="scientific">Sphingobacterium thalpophilum</name>
    <dbReference type="NCBI Taxonomy" id="259"/>
    <lineage>
        <taxon>Bacteria</taxon>
        <taxon>Pseudomonadati</taxon>
        <taxon>Bacteroidota</taxon>
        <taxon>Sphingobacteriia</taxon>
        <taxon>Sphingobacteriales</taxon>
        <taxon>Sphingobacteriaceae</taxon>
        <taxon>Sphingobacterium</taxon>
    </lineage>
</organism>
<sequence length="306" mass="36662">MIFHESEIEFDRLDWKQFEELCYDILVKFNFHTMSWRQGGIDNGRDIEARRYITDSIVSPYEEKWFIECKRYSSGLSLDQIVEKINWARVEKADHFLLIVSSYITTSAREWLIKAQDTENFKIHIIEGKFLKHRLLLFPDLINKYFADDHVRLVRSLMRQWISHHILPSPKALYDLYENLDFGKLDYQELGFIWHAYFISQDALDQYYIDEDLIPIQSKENFPFDFLVPHLKIAQNWEYPVMKEFETEKFFGVMNPLGHACMEPKNYDDFCFSNIHYELSNGERIQVCLIKENKILEVRIGVGKKL</sequence>
<keyword evidence="2" id="KW-1185">Reference proteome</keyword>
<keyword evidence="1" id="KW-0378">Hydrolase</keyword>
<proteinExistence type="predicted"/>
<reference evidence="1" key="1">
    <citation type="submission" date="2024-04" db="EMBL/GenBank/DDBJ databases">
        <title>Complete genome sequence of Sphingobacterium thalpophiium BAA-1094.</title>
        <authorList>
            <person name="Adaikpoh B.I."/>
        </authorList>
    </citation>
    <scope>NUCLEOTIDE SEQUENCE</scope>
    <source>
        <strain evidence="1">BAA-1094</strain>
    </source>
</reference>
<name>A0ACD5BXS4_9SPHI</name>
<protein>
    <submittedName>
        <fullName evidence="1">Restriction endonuclease</fullName>
    </submittedName>
</protein>
<keyword evidence="1" id="KW-0255">Endonuclease</keyword>
<gene>
    <name evidence="1" type="ORF">AACH28_16340</name>
</gene>
<accession>A0ACD5BXS4</accession>
<evidence type="ECO:0000313" key="2">
    <source>
        <dbReference type="Proteomes" id="UP001485301"/>
    </source>
</evidence>
<dbReference type="EMBL" id="CP151087">
    <property type="protein sequence ID" value="WZN54212.1"/>
    <property type="molecule type" value="Genomic_DNA"/>
</dbReference>
<dbReference type="Proteomes" id="UP001485301">
    <property type="component" value="Chromosome"/>
</dbReference>
<keyword evidence="1" id="KW-0540">Nuclease</keyword>
<evidence type="ECO:0000313" key="1">
    <source>
        <dbReference type="EMBL" id="WZN54212.1"/>
    </source>
</evidence>